<organism evidence="2 3">
    <name type="scientific">Methylobacterium oryzihabitans</name>
    <dbReference type="NCBI Taxonomy" id="2499852"/>
    <lineage>
        <taxon>Bacteria</taxon>
        <taxon>Pseudomonadati</taxon>
        <taxon>Pseudomonadota</taxon>
        <taxon>Alphaproteobacteria</taxon>
        <taxon>Hyphomicrobiales</taxon>
        <taxon>Methylobacteriaceae</taxon>
        <taxon>Methylobacterium</taxon>
    </lineage>
</organism>
<evidence type="ECO:0000313" key="3">
    <source>
        <dbReference type="Proteomes" id="UP000286997"/>
    </source>
</evidence>
<dbReference type="RefSeq" id="WP_127733736.1">
    <property type="nucleotide sequence ID" value="NZ_SACP01000040.1"/>
</dbReference>
<protein>
    <submittedName>
        <fullName evidence="2">Uncharacterized protein</fullName>
    </submittedName>
</protein>
<gene>
    <name evidence="2" type="ORF">EOE48_25735</name>
</gene>
<sequence length="82" mass="8139">MPHFDAAILDGDPAGALVLREILGLAPPAGEAGRGLGKPRPDARASGGTGPGRSRKNLPGPTRRGAAGAASGRSPAHPCRRA</sequence>
<evidence type="ECO:0000256" key="1">
    <source>
        <dbReference type="SAM" id="MobiDB-lite"/>
    </source>
</evidence>
<feature type="compositionally biased region" description="Low complexity" evidence="1">
    <location>
        <begin position="59"/>
        <end position="76"/>
    </location>
</feature>
<keyword evidence="3" id="KW-1185">Reference proteome</keyword>
<dbReference type="Proteomes" id="UP000286997">
    <property type="component" value="Unassembled WGS sequence"/>
</dbReference>
<comment type="caution">
    <text evidence="2">The sequence shown here is derived from an EMBL/GenBank/DDBJ whole genome shotgun (WGS) entry which is preliminary data.</text>
</comment>
<feature type="region of interest" description="Disordered" evidence="1">
    <location>
        <begin position="27"/>
        <end position="82"/>
    </location>
</feature>
<evidence type="ECO:0000313" key="2">
    <source>
        <dbReference type="EMBL" id="RVU13848.1"/>
    </source>
</evidence>
<accession>A0A3S2V2N6</accession>
<proteinExistence type="predicted"/>
<dbReference type="AlphaFoldDB" id="A0A3S2V2N6"/>
<reference evidence="2 3" key="1">
    <citation type="submission" date="2019-01" db="EMBL/GenBank/DDBJ databases">
        <authorList>
            <person name="Chen W.-M."/>
        </authorList>
    </citation>
    <scope>NUCLEOTIDE SEQUENCE [LARGE SCALE GENOMIC DNA]</scope>
    <source>
        <strain evidence="2 3">TER-1</strain>
    </source>
</reference>
<name>A0A3S2V2N6_9HYPH</name>
<dbReference type="EMBL" id="SACP01000040">
    <property type="protein sequence ID" value="RVU13848.1"/>
    <property type="molecule type" value="Genomic_DNA"/>
</dbReference>